<proteinExistence type="predicted"/>
<evidence type="ECO:0000313" key="2">
    <source>
        <dbReference type="Proteomes" id="UP000001396"/>
    </source>
</evidence>
<accession>D3AVK1</accession>
<reference evidence="1 2" key="1">
    <citation type="journal article" date="2011" name="Genome Res.">
        <title>Phylogeny-wide analysis of social amoeba genomes highlights ancient origins for complex intercellular communication.</title>
        <authorList>
            <person name="Heidel A.J."/>
            <person name="Lawal H.M."/>
            <person name="Felder M."/>
            <person name="Schilde C."/>
            <person name="Helps N.R."/>
            <person name="Tunggal B."/>
            <person name="Rivero F."/>
            <person name="John U."/>
            <person name="Schleicher M."/>
            <person name="Eichinger L."/>
            <person name="Platzer M."/>
            <person name="Noegel A.A."/>
            <person name="Schaap P."/>
            <person name="Gloeckner G."/>
        </authorList>
    </citation>
    <scope>NUCLEOTIDE SEQUENCE [LARGE SCALE GENOMIC DNA]</scope>
    <source>
        <strain evidence="2">ATCC 26659 / Pp 5 / PN500</strain>
    </source>
</reference>
<dbReference type="EMBL" id="ADBJ01000002">
    <property type="protein sequence ID" value="EFA86324.1"/>
    <property type="molecule type" value="Genomic_DNA"/>
</dbReference>
<evidence type="ECO:0000313" key="1">
    <source>
        <dbReference type="EMBL" id="EFA86324.1"/>
    </source>
</evidence>
<gene>
    <name evidence="1" type="ORF">PPL_00114</name>
</gene>
<protein>
    <submittedName>
        <fullName evidence="1">Uncharacterized protein</fullName>
    </submittedName>
</protein>
<dbReference type="Proteomes" id="UP000001396">
    <property type="component" value="Unassembled WGS sequence"/>
</dbReference>
<keyword evidence="2" id="KW-1185">Reference proteome</keyword>
<dbReference type="RefSeq" id="XP_020438429.1">
    <property type="nucleotide sequence ID" value="XM_020571155.1"/>
</dbReference>
<dbReference type="GeneID" id="31355648"/>
<dbReference type="AlphaFoldDB" id="D3AVK1"/>
<organism evidence="1 2">
    <name type="scientific">Heterostelium pallidum (strain ATCC 26659 / Pp 5 / PN500)</name>
    <name type="common">Cellular slime mold</name>
    <name type="synonym">Polysphondylium pallidum</name>
    <dbReference type="NCBI Taxonomy" id="670386"/>
    <lineage>
        <taxon>Eukaryota</taxon>
        <taxon>Amoebozoa</taxon>
        <taxon>Evosea</taxon>
        <taxon>Eumycetozoa</taxon>
        <taxon>Dictyostelia</taxon>
        <taxon>Acytosteliales</taxon>
        <taxon>Acytosteliaceae</taxon>
        <taxon>Heterostelium</taxon>
    </lineage>
</organism>
<comment type="caution">
    <text evidence="1">The sequence shown here is derived from an EMBL/GenBank/DDBJ whole genome shotgun (WGS) entry which is preliminary data.</text>
</comment>
<dbReference type="InParanoid" id="D3AVK1"/>
<name>D3AVK1_HETP5</name>
<sequence>MKYVYSNNQHLSENEIKTETIVYPYNHLYRNVNNNNNHLQKIFIQLSQISGLLSYCFSLIYHDIVNKIDFDMKMFSQTFKKSDIPEEWVDIRKDEASISKFRLLFAKSKISHNTDLCEIIKELKESEIAKDKFILKPEVQKLVDK</sequence>